<accession>A0AAU9FYL0</accession>
<organism evidence="2 4">
    <name type="scientific">Drosophila madeirensis</name>
    <name type="common">Fruit fly</name>
    <dbReference type="NCBI Taxonomy" id="30013"/>
    <lineage>
        <taxon>Eukaryota</taxon>
        <taxon>Metazoa</taxon>
        <taxon>Ecdysozoa</taxon>
        <taxon>Arthropoda</taxon>
        <taxon>Hexapoda</taxon>
        <taxon>Insecta</taxon>
        <taxon>Pterygota</taxon>
        <taxon>Neoptera</taxon>
        <taxon>Endopterygota</taxon>
        <taxon>Diptera</taxon>
        <taxon>Brachycera</taxon>
        <taxon>Muscomorpha</taxon>
        <taxon>Ephydroidea</taxon>
        <taxon>Drosophilidae</taxon>
        <taxon>Drosophila</taxon>
        <taxon>Sophophora</taxon>
    </lineage>
</organism>
<evidence type="ECO:0000313" key="4">
    <source>
        <dbReference type="Proteomes" id="UP001500889"/>
    </source>
</evidence>
<evidence type="ECO:0000313" key="2">
    <source>
        <dbReference type="EMBL" id="BFG00636.1"/>
    </source>
</evidence>
<gene>
    <name evidence="2" type="ORF">DMAD_00581</name>
    <name evidence="3" type="ORF">DMAD_00582</name>
</gene>
<evidence type="ECO:0000313" key="3">
    <source>
        <dbReference type="EMBL" id="BFG00637.1"/>
    </source>
</evidence>
<feature type="compositionally biased region" description="Low complexity" evidence="1">
    <location>
        <begin position="1"/>
        <end position="22"/>
    </location>
</feature>
<dbReference type="AlphaFoldDB" id="A0AAU9FYL0"/>
<dbReference type="Proteomes" id="UP001500889">
    <property type="component" value="Chromosome A"/>
</dbReference>
<proteinExistence type="predicted"/>
<sequence>MRSRSRSLSSIESPSTKTSSTSPANESDAEAKVEAVLAKRISPAAKRRRVSRFGPANAGSPDTNNMQGKYAEIKERRVINYNSVQRPSAAAFNGNTVPPRRGSVNKTADAVVVAASKKLTAANARKEKENYVGRGAFW</sequence>
<dbReference type="EMBL" id="AP029266">
    <property type="protein sequence ID" value="BFG00637.1"/>
    <property type="molecule type" value="Genomic_DNA"/>
</dbReference>
<reference evidence="2 4" key="1">
    <citation type="submission" date="2024-02" db="EMBL/GenBank/DDBJ databases">
        <title>A chromosome-level genome assembly of Drosophila madeirensis, a fruit fly species endemic to Madeira island.</title>
        <authorList>
            <person name="Tomihara K."/>
            <person name="Llopart A."/>
            <person name="Yamamoto D."/>
        </authorList>
    </citation>
    <scope>NUCLEOTIDE SEQUENCE [LARGE SCALE GENOMIC DNA]</scope>
    <source>
        <strain evidence="2 4">RF1</strain>
    </source>
</reference>
<dbReference type="EMBL" id="AP029266">
    <property type="protein sequence ID" value="BFG00636.1"/>
    <property type="molecule type" value="Genomic_DNA"/>
</dbReference>
<feature type="region of interest" description="Disordered" evidence="1">
    <location>
        <begin position="1"/>
        <end position="68"/>
    </location>
</feature>
<evidence type="ECO:0000256" key="1">
    <source>
        <dbReference type="SAM" id="MobiDB-lite"/>
    </source>
</evidence>
<protein>
    <submittedName>
        <fullName evidence="2">Uncharacterized protein</fullName>
    </submittedName>
</protein>
<keyword evidence="4" id="KW-1185">Reference proteome</keyword>
<name>A0AAU9FYL0_DROMD</name>